<proteinExistence type="predicted"/>
<dbReference type="OMA" id="MSRAHER"/>
<dbReference type="Gramene" id="KZN07522">
    <property type="protein sequence ID" value="KZN07522"/>
    <property type="gene ID" value="DCAR_008359"/>
</dbReference>
<accession>A0A166F9W6</accession>
<dbReference type="EMBL" id="CP093344">
    <property type="protein sequence ID" value="WOG90207.1"/>
    <property type="molecule type" value="Genomic_DNA"/>
</dbReference>
<evidence type="ECO:0000313" key="3">
    <source>
        <dbReference type="EMBL" id="KZN07522.1"/>
    </source>
</evidence>
<dbReference type="AlphaFoldDB" id="A0A166F9W6"/>
<dbReference type="InterPro" id="IPR024752">
    <property type="entry name" value="Myb/SANT-like_dom"/>
</dbReference>
<feature type="domain" description="Myb/SANT-like" evidence="2">
    <location>
        <begin position="18"/>
        <end position="114"/>
    </location>
</feature>
<reference evidence="4" key="2">
    <citation type="submission" date="2022-03" db="EMBL/GenBank/DDBJ databases">
        <title>Draft title - Genomic analysis of global carrot germplasm unveils the trajectory of domestication and the origin of high carotenoid orange carrot.</title>
        <authorList>
            <person name="Iorizzo M."/>
            <person name="Ellison S."/>
            <person name="Senalik D."/>
            <person name="Macko-Podgorni A."/>
            <person name="Grzebelus D."/>
            <person name="Bostan H."/>
            <person name="Rolling W."/>
            <person name="Curaba J."/>
            <person name="Simon P."/>
        </authorList>
    </citation>
    <scope>NUCLEOTIDE SEQUENCE</scope>
    <source>
        <tissue evidence="4">Leaf</tissue>
    </source>
</reference>
<feature type="compositionally biased region" description="Acidic residues" evidence="1">
    <location>
        <begin position="174"/>
        <end position="189"/>
    </location>
</feature>
<dbReference type="EMBL" id="LNRQ01000002">
    <property type="protein sequence ID" value="KZN07522.1"/>
    <property type="molecule type" value="Genomic_DNA"/>
</dbReference>
<dbReference type="OrthoDB" id="1699974at2759"/>
<evidence type="ECO:0000313" key="5">
    <source>
        <dbReference type="Proteomes" id="UP000077755"/>
    </source>
</evidence>
<evidence type="ECO:0000259" key="2">
    <source>
        <dbReference type="Pfam" id="PF12776"/>
    </source>
</evidence>
<dbReference type="Proteomes" id="UP000077755">
    <property type="component" value="Chromosome 2"/>
</dbReference>
<dbReference type="Pfam" id="PF12776">
    <property type="entry name" value="Myb_DNA-bind_3"/>
    <property type="match status" value="1"/>
</dbReference>
<dbReference type="PANTHER" id="PTHR46250:SF15">
    <property type="entry name" value="OS01G0523800 PROTEIN"/>
    <property type="match status" value="1"/>
</dbReference>
<dbReference type="PANTHER" id="PTHR46250">
    <property type="entry name" value="MYB/SANT-LIKE DNA-BINDING DOMAIN PROTEIN-RELATED"/>
    <property type="match status" value="1"/>
</dbReference>
<evidence type="ECO:0000313" key="4">
    <source>
        <dbReference type="EMBL" id="WOG90207.1"/>
    </source>
</evidence>
<organism evidence="3">
    <name type="scientific">Daucus carota subsp. sativus</name>
    <name type="common">Carrot</name>
    <dbReference type="NCBI Taxonomy" id="79200"/>
    <lineage>
        <taxon>Eukaryota</taxon>
        <taxon>Viridiplantae</taxon>
        <taxon>Streptophyta</taxon>
        <taxon>Embryophyta</taxon>
        <taxon>Tracheophyta</taxon>
        <taxon>Spermatophyta</taxon>
        <taxon>Magnoliopsida</taxon>
        <taxon>eudicotyledons</taxon>
        <taxon>Gunneridae</taxon>
        <taxon>Pentapetalae</taxon>
        <taxon>asterids</taxon>
        <taxon>campanulids</taxon>
        <taxon>Apiales</taxon>
        <taxon>Apiaceae</taxon>
        <taxon>Apioideae</taxon>
        <taxon>Scandiceae</taxon>
        <taxon>Daucinae</taxon>
        <taxon>Daucus</taxon>
        <taxon>Daucus sect. Daucus</taxon>
    </lineage>
</organism>
<sequence>MEESGASGNGRGRNKRFWTADEDKVLVSALLELATDPHWKCENGFRNGYMVRLEEIIGKALPRCGLKATPHIDSRLKTLVSKFRAIAQMLSTSGFMWDDDKKMISVDRSVYDEYCKTHTTCKNLYGVAFPHFHELMTIYGKDYATGKPAEGFVDAVNNMEKAAPIQVTLDSSDDEIDVSGDVTQTDELEAPPSKKAKVEKTSNKKAGKKIEGVATSEISSLQSFMKDMNVHLSTMANVMSRADEKEQELAEKSEKVIEELLSFDLEGVTATQVFEVADILTSQPNKLMIFNKCPPSLKVTFVKNLIGENRRRTD</sequence>
<dbReference type="KEGG" id="dcr:135146704"/>
<protein>
    <recommendedName>
        <fullName evidence="2">Myb/SANT-like domain-containing protein</fullName>
    </recommendedName>
</protein>
<evidence type="ECO:0000256" key="1">
    <source>
        <dbReference type="SAM" id="MobiDB-lite"/>
    </source>
</evidence>
<dbReference type="STRING" id="79200.A0A166F9W6"/>
<reference evidence="3" key="1">
    <citation type="journal article" date="2016" name="Nat. Genet.">
        <title>A high-quality carrot genome assembly provides new insights into carotenoid accumulation and asterid genome evolution.</title>
        <authorList>
            <person name="Iorizzo M."/>
            <person name="Ellison S."/>
            <person name="Senalik D."/>
            <person name="Zeng P."/>
            <person name="Satapoomin P."/>
            <person name="Huang J."/>
            <person name="Bowman M."/>
            <person name="Iovene M."/>
            <person name="Sanseverino W."/>
            <person name="Cavagnaro P."/>
            <person name="Yildiz M."/>
            <person name="Macko-Podgorni A."/>
            <person name="Moranska E."/>
            <person name="Grzebelus E."/>
            <person name="Grzebelus D."/>
            <person name="Ashrafi H."/>
            <person name="Zheng Z."/>
            <person name="Cheng S."/>
            <person name="Spooner D."/>
            <person name="Van Deynze A."/>
            <person name="Simon P."/>
        </authorList>
    </citation>
    <scope>NUCLEOTIDE SEQUENCE [LARGE SCALE GENOMIC DNA]</scope>
    <source>
        <tissue evidence="3">Leaf</tissue>
    </source>
</reference>
<feature type="region of interest" description="Disordered" evidence="1">
    <location>
        <begin position="174"/>
        <end position="206"/>
    </location>
</feature>
<keyword evidence="5" id="KW-1185">Reference proteome</keyword>
<gene>
    <name evidence="3" type="ORF">DCAR_008359</name>
    <name evidence="4" type="ORF">DCAR_0209450</name>
</gene>
<name>A0A166F9W6_DAUCS</name>